<proteinExistence type="predicted"/>
<evidence type="ECO:0000313" key="2">
    <source>
        <dbReference type="Proteomes" id="UP001607302"/>
    </source>
</evidence>
<comment type="caution">
    <text evidence="1">The sequence shown here is derived from an EMBL/GenBank/DDBJ whole genome shotgun (WGS) entry which is preliminary data.</text>
</comment>
<sequence length="168" mass="20373">MNSNKRIFNSNMINFRIQIILNKKRIFNSNSINFPIQIILNKKRIFNSNMINFRIQIILNKKRIFNSNMINFRIQIILNKKRIFNSNMINFPIQIILNKYHRQQTPTLSSSQAVTTLRTYQHQNDLICRPVRRTLTEFNVWFTFTRVLLTRPSGRDSRKGRKRMRRKE</sequence>
<keyword evidence="2" id="KW-1185">Reference proteome</keyword>
<reference evidence="1 2" key="1">
    <citation type="journal article" date="2024" name="Ann. Entomol. Soc. Am.">
        <title>Genomic analyses of the southern and eastern yellowjacket wasps (Hymenoptera: Vespidae) reveal evolutionary signatures of social life.</title>
        <authorList>
            <person name="Catto M.A."/>
            <person name="Caine P.B."/>
            <person name="Orr S.E."/>
            <person name="Hunt B.G."/>
            <person name="Goodisman M.A.D."/>
        </authorList>
    </citation>
    <scope>NUCLEOTIDE SEQUENCE [LARGE SCALE GENOMIC DNA]</scope>
    <source>
        <strain evidence="1">233</strain>
        <tissue evidence="1">Head and thorax</tissue>
    </source>
</reference>
<dbReference type="EMBL" id="JAUDFV010000110">
    <property type="protein sequence ID" value="KAL2730783.1"/>
    <property type="molecule type" value="Genomic_DNA"/>
</dbReference>
<organism evidence="1 2">
    <name type="scientific">Vespula squamosa</name>
    <name type="common">Southern yellow jacket</name>
    <name type="synonym">Wasp</name>
    <dbReference type="NCBI Taxonomy" id="30214"/>
    <lineage>
        <taxon>Eukaryota</taxon>
        <taxon>Metazoa</taxon>
        <taxon>Ecdysozoa</taxon>
        <taxon>Arthropoda</taxon>
        <taxon>Hexapoda</taxon>
        <taxon>Insecta</taxon>
        <taxon>Pterygota</taxon>
        <taxon>Neoptera</taxon>
        <taxon>Endopterygota</taxon>
        <taxon>Hymenoptera</taxon>
        <taxon>Apocrita</taxon>
        <taxon>Aculeata</taxon>
        <taxon>Vespoidea</taxon>
        <taxon>Vespidae</taxon>
        <taxon>Vespinae</taxon>
        <taxon>Vespula</taxon>
    </lineage>
</organism>
<accession>A0ABD2BDF5</accession>
<name>A0ABD2BDF5_VESSQ</name>
<protein>
    <recommendedName>
        <fullName evidence="3">Ribosomal protein S11</fullName>
    </recommendedName>
</protein>
<gene>
    <name evidence="1" type="ORF">V1478_005196</name>
</gene>
<evidence type="ECO:0000313" key="1">
    <source>
        <dbReference type="EMBL" id="KAL2730783.1"/>
    </source>
</evidence>
<evidence type="ECO:0008006" key="3">
    <source>
        <dbReference type="Google" id="ProtNLM"/>
    </source>
</evidence>
<dbReference type="AlphaFoldDB" id="A0ABD2BDF5"/>
<dbReference type="Proteomes" id="UP001607302">
    <property type="component" value="Unassembled WGS sequence"/>
</dbReference>